<organism evidence="6 7">
    <name type="scientific">Vibrio renipiscarius</name>
    <dbReference type="NCBI Taxonomy" id="1461322"/>
    <lineage>
        <taxon>Bacteria</taxon>
        <taxon>Pseudomonadati</taxon>
        <taxon>Pseudomonadota</taxon>
        <taxon>Gammaproteobacteria</taxon>
        <taxon>Vibrionales</taxon>
        <taxon>Vibrionaceae</taxon>
        <taxon>Vibrio</taxon>
    </lineage>
</organism>
<dbReference type="PROSITE" id="PS50931">
    <property type="entry name" value="HTH_LYSR"/>
    <property type="match status" value="1"/>
</dbReference>
<dbReference type="GO" id="GO:0043565">
    <property type="term" value="F:sequence-specific DNA binding"/>
    <property type="evidence" value="ECO:0007669"/>
    <property type="project" value="TreeGrafter"/>
</dbReference>
<feature type="domain" description="HTH lysR-type" evidence="5">
    <location>
        <begin position="1"/>
        <end position="58"/>
    </location>
</feature>
<dbReference type="PANTHER" id="PTHR30537">
    <property type="entry name" value="HTH-TYPE TRANSCRIPTIONAL REGULATOR"/>
    <property type="match status" value="1"/>
</dbReference>
<keyword evidence="7" id="KW-1185">Reference proteome</keyword>
<dbReference type="SUPFAM" id="SSF46785">
    <property type="entry name" value="Winged helix' DNA-binding domain"/>
    <property type="match status" value="1"/>
</dbReference>
<dbReference type="CDD" id="cd08422">
    <property type="entry name" value="PBP2_CrgA_like"/>
    <property type="match status" value="1"/>
</dbReference>
<evidence type="ECO:0000256" key="4">
    <source>
        <dbReference type="ARBA" id="ARBA00023163"/>
    </source>
</evidence>
<evidence type="ECO:0000313" key="6">
    <source>
        <dbReference type="EMBL" id="KII81925.1"/>
    </source>
</evidence>
<evidence type="ECO:0000256" key="2">
    <source>
        <dbReference type="ARBA" id="ARBA00023015"/>
    </source>
</evidence>
<accession>A0A0C2NH37</accession>
<protein>
    <submittedName>
        <fullName evidence="6">Transcriptional regulator</fullName>
    </submittedName>
</protein>
<dbReference type="InterPro" id="IPR036390">
    <property type="entry name" value="WH_DNA-bd_sf"/>
</dbReference>
<accession>A0A0C2P0P6</accession>
<evidence type="ECO:0000256" key="1">
    <source>
        <dbReference type="ARBA" id="ARBA00009437"/>
    </source>
</evidence>
<dbReference type="Gene3D" id="1.10.10.10">
    <property type="entry name" value="Winged helix-like DNA-binding domain superfamily/Winged helix DNA-binding domain"/>
    <property type="match status" value="1"/>
</dbReference>
<dbReference type="Gene3D" id="3.40.190.10">
    <property type="entry name" value="Periplasmic binding protein-like II"/>
    <property type="match status" value="2"/>
</dbReference>
<dbReference type="Pfam" id="PF00126">
    <property type="entry name" value="HTH_1"/>
    <property type="match status" value="1"/>
</dbReference>
<keyword evidence="4" id="KW-0804">Transcription</keyword>
<dbReference type="GO" id="GO:0006351">
    <property type="term" value="P:DNA-templated transcription"/>
    <property type="evidence" value="ECO:0007669"/>
    <property type="project" value="TreeGrafter"/>
</dbReference>
<reference evidence="6 7" key="1">
    <citation type="submission" date="2014-11" db="EMBL/GenBank/DDBJ databases">
        <title>Draft Genome Sequence of Vibrio piscirenalis strains CECT 8603T and CECT 8604, two marine Gammaproteobacterium isolated from cultured gilthead sea bream (Sparus aurata).</title>
        <authorList>
            <person name="Arahal D.R."/>
            <person name="Rodrigo-Torres L."/>
            <person name="Lucena T."/>
            <person name="Pujalte M.J."/>
        </authorList>
    </citation>
    <scope>NUCLEOTIDE SEQUENCE [LARGE SCALE GENOMIC DNA]</scope>
    <source>
        <strain evidence="6 7">DCR 1-4-2</strain>
    </source>
</reference>
<dbReference type="InterPro" id="IPR036388">
    <property type="entry name" value="WH-like_DNA-bd_sf"/>
</dbReference>
<comment type="similarity">
    <text evidence="1">Belongs to the LysR transcriptional regulatory family.</text>
</comment>
<comment type="caution">
    <text evidence="6">The sequence shown here is derived from an EMBL/GenBank/DDBJ whole genome shotgun (WGS) entry which is preliminary data.</text>
</comment>
<dbReference type="Proteomes" id="UP000031672">
    <property type="component" value="Unassembled WGS sequence"/>
</dbReference>
<dbReference type="InterPro" id="IPR005119">
    <property type="entry name" value="LysR_subst-bd"/>
</dbReference>
<evidence type="ECO:0000259" key="5">
    <source>
        <dbReference type="PROSITE" id="PS50931"/>
    </source>
</evidence>
<dbReference type="OrthoDB" id="9786526at2"/>
<evidence type="ECO:0000256" key="3">
    <source>
        <dbReference type="ARBA" id="ARBA00023125"/>
    </source>
</evidence>
<dbReference type="STRING" id="1461322.OJ16_01670"/>
<dbReference type="RefSeq" id="WP_040986722.1">
    <property type="nucleotide sequence ID" value="NZ_JTKH01000003.1"/>
</dbReference>
<gene>
    <name evidence="6" type="ORF">OJ16_01670</name>
</gene>
<evidence type="ECO:0000313" key="7">
    <source>
        <dbReference type="Proteomes" id="UP000031672"/>
    </source>
</evidence>
<dbReference type="InterPro" id="IPR000847">
    <property type="entry name" value="LysR_HTH_N"/>
</dbReference>
<sequence>MKIEDLKLFVRVVELGSFTAAANASDLPRANVSRRINDLENDLSIPLFHRTTRSLSLTNQGEIYYHEILQALALFDKANQSLTQCDHIIQGKIKLGILPETHDIIQPILFEFLDQHPQIELDIRVISNGFIDMYQQGLDIAFHGGNLIDSDLIARNVLTLDRHLVASPDYLKRCGEPKTLEELRQHRVLCFRWPTGEVDRKWRFIEGEVTIESKLISNSTAFLKDSAIAGRGIASLPKILVTRELQAGTLVPVLARHTSINEHGYLLYPKPRTLNQASRKLIQYLLQEMPKLI</sequence>
<keyword evidence="2" id="KW-0805">Transcription regulation</keyword>
<dbReference type="GO" id="GO:0003700">
    <property type="term" value="F:DNA-binding transcription factor activity"/>
    <property type="evidence" value="ECO:0007669"/>
    <property type="project" value="InterPro"/>
</dbReference>
<dbReference type="InterPro" id="IPR058163">
    <property type="entry name" value="LysR-type_TF_proteobact-type"/>
</dbReference>
<dbReference type="AlphaFoldDB" id="A0A0C2P0P6"/>
<dbReference type="PANTHER" id="PTHR30537:SF68">
    <property type="entry name" value="TRANSCRIPTIONAL REGULATOR-RELATED"/>
    <property type="match status" value="1"/>
</dbReference>
<name>A0A0C2P0P6_9VIBR</name>
<proteinExistence type="inferred from homology"/>
<dbReference type="EMBL" id="JTKH01000003">
    <property type="protein sequence ID" value="KII81925.1"/>
    <property type="molecule type" value="Genomic_DNA"/>
</dbReference>
<dbReference type="Pfam" id="PF03466">
    <property type="entry name" value="LysR_substrate"/>
    <property type="match status" value="1"/>
</dbReference>
<dbReference type="SUPFAM" id="SSF53850">
    <property type="entry name" value="Periplasmic binding protein-like II"/>
    <property type="match status" value="1"/>
</dbReference>
<keyword evidence="3" id="KW-0238">DNA-binding</keyword>
<dbReference type="FunFam" id="1.10.10.10:FF:000001">
    <property type="entry name" value="LysR family transcriptional regulator"/>
    <property type="match status" value="1"/>
</dbReference>